<evidence type="ECO:0000313" key="6">
    <source>
        <dbReference type="EMBL" id="ODV88701.1"/>
    </source>
</evidence>
<evidence type="ECO:0000256" key="5">
    <source>
        <dbReference type="SAM" id="MobiDB-lite"/>
    </source>
</evidence>
<evidence type="ECO:0000256" key="4">
    <source>
        <dbReference type="ARBA" id="ARBA00023136"/>
    </source>
</evidence>
<gene>
    <name evidence="6" type="ORF">CANCADRAFT_32220</name>
</gene>
<comment type="subcellular location">
    <subcellularLocation>
        <location evidence="1">Membrane</location>
    </subcellularLocation>
</comment>
<protein>
    <recommendedName>
        <fullName evidence="8">Mitochondrial fusion and transport protein UGO1</fullName>
    </recommendedName>
</protein>
<evidence type="ECO:0008006" key="8">
    <source>
        <dbReference type="Google" id="ProtNLM"/>
    </source>
</evidence>
<evidence type="ECO:0000256" key="3">
    <source>
        <dbReference type="ARBA" id="ARBA00022989"/>
    </source>
</evidence>
<proteinExistence type="predicted"/>
<keyword evidence="7" id="KW-1185">Reference proteome</keyword>
<dbReference type="InterPro" id="IPR023395">
    <property type="entry name" value="MCP_dom_sf"/>
</dbReference>
<name>A0A1E4TAE9_9ASCO</name>
<dbReference type="OrthoDB" id="77989at2759"/>
<evidence type="ECO:0000256" key="2">
    <source>
        <dbReference type="ARBA" id="ARBA00022692"/>
    </source>
</evidence>
<keyword evidence="2" id="KW-0812">Transmembrane</keyword>
<keyword evidence="3" id="KW-1133">Transmembrane helix</keyword>
<dbReference type="EMBL" id="KV453843">
    <property type="protein sequence ID" value="ODV88701.1"/>
    <property type="molecule type" value="Genomic_DNA"/>
</dbReference>
<dbReference type="Gene3D" id="1.50.40.10">
    <property type="entry name" value="Mitochondrial carrier domain"/>
    <property type="match status" value="1"/>
</dbReference>
<accession>A0A1E4TAE9</accession>
<organism evidence="6 7">
    <name type="scientific">Tortispora caseinolytica NRRL Y-17796</name>
    <dbReference type="NCBI Taxonomy" id="767744"/>
    <lineage>
        <taxon>Eukaryota</taxon>
        <taxon>Fungi</taxon>
        <taxon>Dikarya</taxon>
        <taxon>Ascomycota</taxon>
        <taxon>Saccharomycotina</taxon>
        <taxon>Trigonopsidomycetes</taxon>
        <taxon>Trigonopsidales</taxon>
        <taxon>Trigonopsidaceae</taxon>
        <taxon>Tortispora</taxon>
    </lineage>
</organism>
<keyword evidence="4" id="KW-0472">Membrane</keyword>
<dbReference type="SUPFAM" id="SSF103506">
    <property type="entry name" value="Mitochondrial carrier"/>
    <property type="match status" value="1"/>
</dbReference>
<dbReference type="GO" id="GO:0016020">
    <property type="term" value="C:membrane"/>
    <property type="evidence" value="ECO:0007669"/>
    <property type="project" value="UniProtKB-SubCell"/>
</dbReference>
<feature type="compositionally biased region" description="Acidic residues" evidence="5">
    <location>
        <begin position="109"/>
        <end position="120"/>
    </location>
</feature>
<sequence length="453" mass="50347">MTSVLRPYAHPAPDPAIFALRVYPDDKSGIARAVPSDYIDDIDYNDHYIADSAKSIISSAFRLGIRRYMRVLISQPFEVSRTILQAECFAPPPAHISKLRAITYPDQYAPDEDEDDDDETSYFSNIDDSTTNPAARSPSSKHRKHHSDSRSNQNYDYRIAQHEPYISSVANALWTANGPWGIWKATHISYMQGIMDSVLCAWVSGLASAMFGIPDPTVIGILETTRPFALIINRVLSKLASTLLLMPVDLIRTRIILSPVQDHPRSFLKSLNALPSLLCPSSLLLPAAFHSAIATAFTPISLYLLRSNFHMDPVVYPGLYRLAHLISSLTESIFRLPMETVLRRAQVSHLFEVYNSTPEGREKIYDCTGIMTLSTTGSITGPSVGFRTVVPVLPVYGGILPSLWELVRYESAAGGSKLETLWRGWRASAIGIISFWALETVSDDKNDLEIAEI</sequence>
<dbReference type="AlphaFoldDB" id="A0A1E4TAE9"/>
<evidence type="ECO:0000256" key="1">
    <source>
        <dbReference type="ARBA" id="ARBA00004370"/>
    </source>
</evidence>
<reference evidence="7" key="1">
    <citation type="submission" date="2016-02" db="EMBL/GenBank/DDBJ databases">
        <title>Comparative genomics of biotechnologically important yeasts.</title>
        <authorList>
            <consortium name="DOE Joint Genome Institute"/>
            <person name="Riley R."/>
            <person name="Haridas S."/>
            <person name="Wolfe K.H."/>
            <person name="Lopes M.R."/>
            <person name="Hittinger C.T."/>
            <person name="Goker M."/>
            <person name="Salamov A."/>
            <person name="Wisecaver J."/>
            <person name="Long T.M."/>
            <person name="Aerts A.L."/>
            <person name="Barry K."/>
            <person name="Choi C."/>
            <person name="Clum A."/>
            <person name="Coughlan A.Y."/>
            <person name="Deshpande S."/>
            <person name="Douglass A.P."/>
            <person name="Hanson S.J."/>
            <person name="Klenk H.-P."/>
            <person name="Labutti K."/>
            <person name="Lapidus A."/>
            <person name="Lindquist E."/>
            <person name="Lipzen A."/>
            <person name="Meier-Kolthoff J.P."/>
            <person name="Ohm R.A."/>
            <person name="Otillar R.P."/>
            <person name="Pangilinan J."/>
            <person name="Peng Y."/>
            <person name="Rokas A."/>
            <person name="Rosa C.A."/>
            <person name="Scheuner C."/>
            <person name="Sibirny A.A."/>
            <person name="Slot J.C."/>
            <person name="Stielow J.B."/>
            <person name="Sun H."/>
            <person name="Kurtzman C.P."/>
            <person name="Blackwell M."/>
            <person name="Jeffries T.W."/>
            <person name="Grigoriev I.V."/>
        </authorList>
    </citation>
    <scope>NUCLEOTIDE SEQUENCE [LARGE SCALE GENOMIC DNA]</scope>
    <source>
        <strain evidence="7">NRRL Y-17796</strain>
    </source>
</reference>
<feature type="compositionally biased region" description="Polar residues" evidence="5">
    <location>
        <begin position="121"/>
        <end position="134"/>
    </location>
</feature>
<dbReference type="Proteomes" id="UP000095023">
    <property type="component" value="Unassembled WGS sequence"/>
</dbReference>
<evidence type="ECO:0000313" key="7">
    <source>
        <dbReference type="Proteomes" id="UP000095023"/>
    </source>
</evidence>
<feature type="region of interest" description="Disordered" evidence="5">
    <location>
        <begin position="107"/>
        <end position="153"/>
    </location>
</feature>